<name>W9RW27_9ROSA</name>
<sequence>MDSVCLLNAITRSAISSDDDERAKIRAATKILKIKSHRNDAVLKFERERAAEAAVRERETLPNNDLY</sequence>
<organism evidence="1 2">
    <name type="scientific">Morus notabilis</name>
    <dbReference type="NCBI Taxonomy" id="981085"/>
    <lineage>
        <taxon>Eukaryota</taxon>
        <taxon>Viridiplantae</taxon>
        <taxon>Streptophyta</taxon>
        <taxon>Embryophyta</taxon>
        <taxon>Tracheophyta</taxon>
        <taxon>Spermatophyta</taxon>
        <taxon>Magnoliopsida</taxon>
        <taxon>eudicotyledons</taxon>
        <taxon>Gunneridae</taxon>
        <taxon>Pentapetalae</taxon>
        <taxon>rosids</taxon>
        <taxon>fabids</taxon>
        <taxon>Rosales</taxon>
        <taxon>Moraceae</taxon>
        <taxon>Moreae</taxon>
        <taxon>Morus</taxon>
    </lineage>
</organism>
<evidence type="ECO:0000313" key="1">
    <source>
        <dbReference type="EMBL" id="EXB99127.1"/>
    </source>
</evidence>
<dbReference type="Proteomes" id="UP000030645">
    <property type="component" value="Unassembled WGS sequence"/>
</dbReference>
<protein>
    <submittedName>
        <fullName evidence="1">Uncharacterized protein</fullName>
    </submittedName>
</protein>
<accession>W9RW27</accession>
<dbReference type="AlphaFoldDB" id="W9RW27"/>
<gene>
    <name evidence="1" type="ORF">L484_007035</name>
</gene>
<dbReference type="EMBL" id="KE345297">
    <property type="protein sequence ID" value="EXB99127.1"/>
    <property type="molecule type" value="Genomic_DNA"/>
</dbReference>
<reference evidence="2" key="1">
    <citation type="submission" date="2013-01" db="EMBL/GenBank/DDBJ databases">
        <title>Draft Genome Sequence of a Mulberry Tree, Morus notabilis C.K. Schneid.</title>
        <authorList>
            <person name="He N."/>
            <person name="Zhao S."/>
        </authorList>
    </citation>
    <scope>NUCLEOTIDE SEQUENCE</scope>
</reference>
<keyword evidence="2" id="KW-1185">Reference proteome</keyword>
<proteinExistence type="predicted"/>
<evidence type="ECO:0000313" key="2">
    <source>
        <dbReference type="Proteomes" id="UP000030645"/>
    </source>
</evidence>